<reference evidence="2 3" key="1">
    <citation type="submission" date="2019-04" db="EMBL/GenBank/DDBJ databases">
        <title>Friends and foes A comparative genomics study of 23 Aspergillus species from section Flavi.</title>
        <authorList>
            <consortium name="DOE Joint Genome Institute"/>
            <person name="Kjaerbolling I."/>
            <person name="Vesth T."/>
            <person name="Frisvad J.C."/>
            <person name="Nybo J.L."/>
            <person name="Theobald S."/>
            <person name="Kildgaard S."/>
            <person name="Isbrandt T."/>
            <person name="Kuo A."/>
            <person name="Sato A."/>
            <person name="Lyhne E.K."/>
            <person name="Kogle M.E."/>
            <person name="Wiebenga A."/>
            <person name="Kun R.S."/>
            <person name="Lubbers R.J."/>
            <person name="Makela M.R."/>
            <person name="Barry K."/>
            <person name="Chovatia M."/>
            <person name="Clum A."/>
            <person name="Daum C."/>
            <person name="Haridas S."/>
            <person name="He G."/>
            <person name="LaButti K."/>
            <person name="Lipzen A."/>
            <person name="Mondo S."/>
            <person name="Riley R."/>
            <person name="Salamov A."/>
            <person name="Simmons B.A."/>
            <person name="Magnuson J.K."/>
            <person name="Henrissat B."/>
            <person name="Mortensen U.H."/>
            <person name="Larsen T.O."/>
            <person name="Devries R.P."/>
            <person name="Grigoriev I.V."/>
            <person name="Machida M."/>
            <person name="Baker S.E."/>
            <person name="Andersen M.R."/>
        </authorList>
    </citation>
    <scope>NUCLEOTIDE SEQUENCE [LARGE SCALE GENOMIC DNA]</scope>
    <source>
        <strain evidence="2 3">CBS 151.66</strain>
    </source>
</reference>
<dbReference type="Gene3D" id="1.25.40.20">
    <property type="entry name" value="Ankyrin repeat-containing domain"/>
    <property type="match status" value="1"/>
</dbReference>
<dbReference type="Pfam" id="PF12796">
    <property type="entry name" value="Ank_2"/>
    <property type="match status" value="1"/>
</dbReference>
<feature type="repeat" description="ANK" evidence="1">
    <location>
        <begin position="99"/>
        <end position="131"/>
    </location>
</feature>
<gene>
    <name evidence="2" type="ORF">BDV29DRAFT_151809</name>
</gene>
<dbReference type="Proteomes" id="UP000326565">
    <property type="component" value="Unassembled WGS sequence"/>
</dbReference>
<keyword evidence="3" id="KW-1185">Reference proteome</keyword>
<keyword evidence="1" id="KW-0040">ANK repeat</keyword>
<evidence type="ECO:0000313" key="2">
    <source>
        <dbReference type="EMBL" id="KAB8079520.1"/>
    </source>
</evidence>
<proteinExistence type="predicted"/>
<dbReference type="InterPro" id="IPR036770">
    <property type="entry name" value="Ankyrin_rpt-contain_sf"/>
</dbReference>
<evidence type="ECO:0000313" key="3">
    <source>
        <dbReference type="Proteomes" id="UP000326565"/>
    </source>
</evidence>
<accession>A0A5N5XK93</accession>
<dbReference type="SUPFAM" id="SSF48403">
    <property type="entry name" value="Ankyrin repeat"/>
    <property type="match status" value="1"/>
</dbReference>
<sequence>MARVLFKKLAAQLSNVGRAVNKLAPFELLCRLMPLDTVKRVLANGSDLSSMREDDGATVFHFLCKSPSGDCQSLVEKALEILVLLAEYAPELMKVRDKWGSTALHLALEGGDFKSARYLLDKNITGEHVDEQRQTGLWWVVGAGQQGIVHEILSRPLDEGYMKKNAWRRLARSH</sequence>
<dbReference type="PROSITE" id="PS50088">
    <property type="entry name" value="ANK_REPEAT"/>
    <property type="match status" value="1"/>
</dbReference>
<dbReference type="InterPro" id="IPR002110">
    <property type="entry name" value="Ankyrin_rpt"/>
</dbReference>
<evidence type="ECO:0000256" key="1">
    <source>
        <dbReference type="PROSITE-ProRule" id="PRU00023"/>
    </source>
</evidence>
<organism evidence="2 3">
    <name type="scientific">Aspergillus leporis</name>
    <dbReference type="NCBI Taxonomy" id="41062"/>
    <lineage>
        <taxon>Eukaryota</taxon>
        <taxon>Fungi</taxon>
        <taxon>Dikarya</taxon>
        <taxon>Ascomycota</taxon>
        <taxon>Pezizomycotina</taxon>
        <taxon>Eurotiomycetes</taxon>
        <taxon>Eurotiomycetidae</taxon>
        <taxon>Eurotiales</taxon>
        <taxon>Aspergillaceae</taxon>
        <taxon>Aspergillus</taxon>
        <taxon>Aspergillus subgen. Circumdati</taxon>
    </lineage>
</organism>
<name>A0A5N5XK93_9EURO</name>
<dbReference type="OrthoDB" id="303876at2759"/>
<protein>
    <submittedName>
        <fullName evidence="2">Uncharacterized protein</fullName>
    </submittedName>
</protein>
<dbReference type="AlphaFoldDB" id="A0A5N5XK93"/>
<dbReference type="EMBL" id="ML732150">
    <property type="protein sequence ID" value="KAB8079520.1"/>
    <property type="molecule type" value="Genomic_DNA"/>
</dbReference>